<dbReference type="EMBL" id="NMUQ01000001">
    <property type="protein sequence ID" value="OXM17376.1"/>
    <property type="molecule type" value="Genomic_DNA"/>
</dbReference>
<name>A0A229P513_9BACL</name>
<dbReference type="OrthoDB" id="2661047at2"/>
<protein>
    <submittedName>
        <fullName evidence="1">Uncharacterized protein</fullName>
    </submittedName>
</protein>
<evidence type="ECO:0000313" key="1">
    <source>
        <dbReference type="EMBL" id="OXM17376.1"/>
    </source>
</evidence>
<comment type="caution">
    <text evidence="1">The sequence shown here is derived from an EMBL/GenBank/DDBJ whole genome shotgun (WGS) entry which is preliminary data.</text>
</comment>
<sequence length="289" mass="31082">MDPLQSKKRKRSLQAMGMVAAALLLAALATLYSAGNKGSLGWTLPDKPAITEQTGTVSVEDLAQLWQWSDGELRGGAANSRWELRWLAKGMTEEQALKLAEQLGYTDKEVVPEKDESGGDTGILWKAQHQEDVGRLMVTAIRDSGEAVDQVQVVLLLIPSNPAQHLGLEEADGRIREAIRASGATSEPLLSVKLSGQTLHQDSVERLVKAAGALQLDKYEDEATVIRTYSSPKLDASIRLVDGEKGADASLQIAVQQARSEKQKDEPLNLTIGVPLIAGEALATQISGK</sequence>
<evidence type="ECO:0000313" key="2">
    <source>
        <dbReference type="Proteomes" id="UP000215145"/>
    </source>
</evidence>
<reference evidence="1 2" key="1">
    <citation type="submission" date="2017-07" db="EMBL/GenBank/DDBJ databases">
        <title>Paenibacillus herberti R33 genome sequencing and assembly.</title>
        <authorList>
            <person name="Su W."/>
        </authorList>
    </citation>
    <scope>NUCLEOTIDE SEQUENCE [LARGE SCALE GENOMIC DNA]</scope>
    <source>
        <strain evidence="1 2">R33</strain>
    </source>
</reference>
<organism evidence="1 2">
    <name type="scientific">Paenibacillus herberti</name>
    <dbReference type="NCBI Taxonomy" id="1619309"/>
    <lineage>
        <taxon>Bacteria</taxon>
        <taxon>Bacillati</taxon>
        <taxon>Bacillota</taxon>
        <taxon>Bacilli</taxon>
        <taxon>Bacillales</taxon>
        <taxon>Paenibacillaceae</taxon>
        <taxon>Paenibacillus</taxon>
    </lineage>
</organism>
<gene>
    <name evidence="1" type="ORF">CGZ75_12470</name>
</gene>
<dbReference type="RefSeq" id="WP_089524451.1">
    <property type="nucleotide sequence ID" value="NZ_NMUQ01000001.1"/>
</dbReference>
<keyword evidence="2" id="KW-1185">Reference proteome</keyword>
<accession>A0A229P513</accession>
<dbReference type="AlphaFoldDB" id="A0A229P513"/>
<proteinExistence type="predicted"/>
<dbReference type="Proteomes" id="UP000215145">
    <property type="component" value="Unassembled WGS sequence"/>
</dbReference>
<dbReference type="Gene3D" id="3.30.360.40">
    <property type="entry name" value="YwmB-like"/>
    <property type="match status" value="1"/>
</dbReference>